<organism evidence="4 5">
    <name type="scientific">Phytophthora cactorum</name>
    <dbReference type="NCBI Taxonomy" id="29920"/>
    <lineage>
        <taxon>Eukaryota</taxon>
        <taxon>Sar</taxon>
        <taxon>Stramenopiles</taxon>
        <taxon>Oomycota</taxon>
        <taxon>Peronosporomycetes</taxon>
        <taxon>Peronosporales</taxon>
        <taxon>Peronosporaceae</taxon>
        <taxon>Phytophthora</taxon>
    </lineage>
</organism>
<reference evidence="4" key="1">
    <citation type="submission" date="2018-10" db="EMBL/GenBank/DDBJ databases">
        <title>Effector identification in a new, highly contiguous assembly of the strawberry crown rot pathogen Phytophthora cactorum.</title>
        <authorList>
            <person name="Armitage A.D."/>
            <person name="Nellist C.F."/>
            <person name="Bates H."/>
            <person name="Vickerstaff R.J."/>
            <person name="Harrison R.J."/>
        </authorList>
    </citation>
    <scope>NUCLEOTIDE SEQUENCE</scope>
    <source>
        <strain evidence="1">15-7</strain>
        <strain evidence="2">4032</strain>
        <strain evidence="3">4040</strain>
        <strain evidence="4">P415</strain>
    </source>
</reference>
<dbReference type="Proteomes" id="UP000735874">
    <property type="component" value="Unassembled WGS sequence"/>
</dbReference>
<proteinExistence type="predicted"/>
<dbReference type="Proteomes" id="UP000774804">
    <property type="component" value="Unassembled WGS sequence"/>
</dbReference>
<protein>
    <submittedName>
        <fullName evidence="4">Uncharacterized protein</fullName>
    </submittedName>
</protein>
<dbReference type="EMBL" id="RCMG01000303">
    <property type="protein sequence ID" value="KAG2857122.1"/>
    <property type="molecule type" value="Genomic_DNA"/>
</dbReference>
<dbReference type="AlphaFoldDB" id="A0A8T1FY20"/>
<evidence type="ECO:0000313" key="3">
    <source>
        <dbReference type="EMBL" id="KAG2938753.1"/>
    </source>
</evidence>
<dbReference type="Proteomes" id="UP000697107">
    <property type="component" value="Unassembled WGS sequence"/>
</dbReference>
<evidence type="ECO:0000313" key="5">
    <source>
        <dbReference type="Proteomes" id="UP000697107"/>
    </source>
</evidence>
<dbReference type="EMBL" id="RCMK01000280">
    <property type="protein sequence ID" value="KAG2938753.1"/>
    <property type="molecule type" value="Genomic_DNA"/>
</dbReference>
<evidence type="ECO:0000313" key="4">
    <source>
        <dbReference type="EMBL" id="KAG2982299.1"/>
    </source>
</evidence>
<evidence type="ECO:0000313" key="2">
    <source>
        <dbReference type="EMBL" id="KAG2921019.1"/>
    </source>
</evidence>
<dbReference type="EMBL" id="RCMI01000269">
    <property type="protein sequence ID" value="KAG2921019.1"/>
    <property type="molecule type" value="Genomic_DNA"/>
</dbReference>
<sequence>MRRKCNANFDQGHLTDENMVMSDSEMKRQNAALSRRLFGELRSRQSNVALCIASVGDDTVFLHEPG</sequence>
<gene>
    <name evidence="1" type="ORF">PC113_g10975</name>
    <name evidence="2" type="ORF">PC115_g9643</name>
    <name evidence="3" type="ORF">PC117_g11102</name>
    <name evidence="4" type="ORF">PC118_g10064</name>
</gene>
<accession>A0A8T1FY20</accession>
<name>A0A8T1FY20_9STRA</name>
<dbReference type="EMBL" id="RCML01000283">
    <property type="protein sequence ID" value="KAG2982299.1"/>
    <property type="molecule type" value="Genomic_DNA"/>
</dbReference>
<evidence type="ECO:0000313" key="1">
    <source>
        <dbReference type="EMBL" id="KAG2857122.1"/>
    </source>
</evidence>
<dbReference type="Proteomes" id="UP000736787">
    <property type="component" value="Unassembled WGS sequence"/>
</dbReference>
<comment type="caution">
    <text evidence="4">The sequence shown here is derived from an EMBL/GenBank/DDBJ whole genome shotgun (WGS) entry which is preliminary data.</text>
</comment>